<evidence type="ECO:0000256" key="2">
    <source>
        <dbReference type="ARBA" id="ARBA00022840"/>
    </source>
</evidence>
<name>A0A0G4N7Z1_VERLO</name>
<dbReference type="Gene3D" id="3.40.50.300">
    <property type="entry name" value="P-loop containing nucleotide triphosphate hydrolases"/>
    <property type="match status" value="1"/>
</dbReference>
<feature type="region of interest" description="Disordered" evidence="3">
    <location>
        <begin position="181"/>
        <end position="207"/>
    </location>
</feature>
<dbReference type="AlphaFoldDB" id="A0A0G4N7Z1"/>
<evidence type="ECO:0000256" key="1">
    <source>
        <dbReference type="ARBA" id="ARBA00022741"/>
    </source>
</evidence>
<protein>
    <recommendedName>
        <fullName evidence="6">ATPase AAA-type core domain-containing protein</fullName>
    </recommendedName>
</protein>
<dbReference type="InterPro" id="IPR027417">
    <property type="entry name" value="P-loop_NTPase"/>
</dbReference>
<dbReference type="EMBL" id="CVQI01032829">
    <property type="protein sequence ID" value="CRK42563.1"/>
    <property type="molecule type" value="Genomic_DNA"/>
</dbReference>
<dbReference type="InterPro" id="IPR051701">
    <property type="entry name" value="Mito_OM_Translocase_MSP1"/>
</dbReference>
<proteinExistence type="predicted"/>
<dbReference type="GO" id="GO:0005741">
    <property type="term" value="C:mitochondrial outer membrane"/>
    <property type="evidence" value="ECO:0007669"/>
    <property type="project" value="TreeGrafter"/>
</dbReference>
<evidence type="ECO:0000313" key="5">
    <source>
        <dbReference type="Proteomes" id="UP000045706"/>
    </source>
</evidence>
<dbReference type="PANTHER" id="PTHR45644">
    <property type="entry name" value="AAA ATPASE, PUTATIVE (AFU_ORTHOLOGUE AFUA_2G12920)-RELATED-RELATED"/>
    <property type="match status" value="1"/>
</dbReference>
<organism evidence="4 5">
    <name type="scientific">Verticillium longisporum</name>
    <name type="common">Verticillium dahliae var. longisporum</name>
    <dbReference type="NCBI Taxonomy" id="100787"/>
    <lineage>
        <taxon>Eukaryota</taxon>
        <taxon>Fungi</taxon>
        <taxon>Dikarya</taxon>
        <taxon>Ascomycota</taxon>
        <taxon>Pezizomycotina</taxon>
        <taxon>Sordariomycetes</taxon>
        <taxon>Hypocreomycetidae</taxon>
        <taxon>Glomerellales</taxon>
        <taxon>Plectosphaerellaceae</taxon>
        <taxon>Verticillium</taxon>
    </lineage>
</organism>
<evidence type="ECO:0000313" key="4">
    <source>
        <dbReference type="EMBL" id="CRK42563.1"/>
    </source>
</evidence>
<reference evidence="5" key="1">
    <citation type="submission" date="2015-05" db="EMBL/GenBank/DDBJ databases">
        <authorList>
            <person name="Fogelqvist Johan"/>
        </authorList>
    </citation>
    <scope>NUCLEOTIDE SEQUENCE [LARGE SCALE GENOMIC DNA]</scope>
</reference>
<keyword evidence="1" id="KW-0547">Nucleotide-binding</keyword>
<dbReference type="SUPFAM" id="SSF52540">
    <property type="entry name" value="P-loop containing nucleoside triphosphate hydrolases"/>
    <property type="match status" value="1"/>
</dbReference>
<gene>
    <name evidence="4" type="ORF">BN1723_005366</name>
</gene>
<evidence type="ECO:0008006" key="6">
    <source>
        <dbReference type="Google" id="ProtNLM"/>
    </source>
</evidence>
<sequence length="292" mass="31244">MPSVAEVPPGGPASTPEVKITSLPPLKPDLFERAWSSTPHPTLPLLATAHGKSVTIFSLASLASHSTLTGGHTRSVRSENLRNVLAVSRSMNGDFESESEHFSTLLSSLNLSHRLSQTPDGIDIDLSAFPPSFTTSVLSGPDVYHIARLFHGLKLNQPSTKTALQIFLDVIGSHSANIVHASNKADEEKETSSSSRTTTQQKAEPERVQVGGHKYNEFEKKLLTGLVDVKEIRTTFADVHAPPATISALKLLTSLSLVRPEAFAYGVLANDRLPGCLLYGPPGTGKTLLAKA</sequence>
<keyword evidence="2" id="KW-0067">ATP-binding</keyword>
<accession>A0A0G4N7Z1</accession>
<evidence type="ECO:0000256" key="3">
    <source>
        <dbReference type="SAM" id="MobiDB-lite"/>
    </source>
</evidence>
<dbReference type="PANTHER" id="PTHR45644:SF56">
    <property type="entry name" value="AAA ATPASE, PUTATIVE (AFU_ORTHOLOGUE AFUA_2G12920)-RELATED"/>
    <property type="match status" value="1"/>
</dbReference>
<dbReference type="Proteomes" id="UP000045706">
    <property type="component" value="Unassembled WGS sequence"/>
</dbReference>
<dbReference type="GO" id="GO:0005524">
    <property type="term" value="F:ATP binding"/>
    <property type="evidence" value="ECO:0007669"/>
    <property type="project" value="UniProtKB-KW"/>
</dbReference>